<dbReference type="GO" id="GO:0006508">
    <property type="term" value="P:proteolysis"/>
    <property type="evidence" value="ECO:0007669"/>
    <property type="project" value="UniProtKB-KW"/>
</dbReference>
<feature type="domain" description="Ubiquitin-like protease family profile" evidence="4">
    <location>
        <begin position="83"/>
        <end position="192"/>
    </location>
</feature>
<comment type="caution">
    <text evidence="5">The sequence shown here is derived from an EMBL/GenBank/DDBJ whole genome shotgun (WGS) entry which is preliminary data.</text>
</comment>
<reference evidence="5" key="1">
    <citation type="submission" date="2023-06" db="EMBL/GenBank/DDBJ databases">
        <title>Genomic analysis of the entomopathogenic nematode Steinernema hermaphroditum.</title>
        <authorList>
            <person name="Schwarz E.M."/>
            <person name="Heppert J.K."/>
            <person name="Baniya A."/>
            <person name="Schwartz H.T."/>
            <person name="Tan C.-H."/>
            <person name="Antoshechkin I."/>
            <person name="Sternberg P.W."/>
            <person name="Goodrich-Blair H."/>
            <person name="Dillman A.R."/>
        </authorList>
    </citation>
    <scope>NUCLEOTIDE SEQUENCE</scope>
    <source>
        <strain evidence="5">PS9179</strain>
        <tissue evidence="5">Whole animal</tissue>
    </source>
</reference>
<gene>
    <name evidence="5" type="ORF">QR680_005022</name>
</gene>
<protein>
    <recommendedName>
        <fullName evidence="4">Ubiquitin-like protease family profile domain-containing protein</fullName>
    </recommendedName>
</protein>
<dbReference type="Gene3D" id="3.40.395.10">
    <property type="entry name" value="Adenoviral Proteinase, Chain A"/>
    <property type="match status" value="1"/>
</dbReference>
<dbReference type="Proteomes" id="UP001175271">
    <property type="component" value="Unassembled WGS sequence"/>
</dbReference>
<sequence length="250" mass="28691">MAVCLRGKRVVFSGIEKIVKLGWIPSEDNVGEDNYLSSSALILILGTLQKKAAAERFAFVVPDFFSQRKSPMNFVALSEERPRVIFLPRCFANHWTLYVLDVEKWTLAHYDPLRGNADCSVHFNTDFVRVQSAARATFHRKLPLKVIHAPEGLQKDAYNCGIYICLFALSVMTNSRRPVNVDITKARSQFAAMVNQKEEVEGAPRDVVKKEMYKLKIINEELKKSADRRVELLAELKMHMAEARREMFRR</sequence>
<organism evidence="5 6">
    <name type="scientific">Steinernema hermaphroditum</name>
    <dbReference type="NCBI Taxonomy" id="289476"/>
    <lineage>
        <taxon>Eukaryota</taxon>
        <taxon>Metazoa</taxon>
        <taxon>Ecdysozoa</taxon>
        <taxon>Nematoda</taxon>
        <taxon>Chromadorea</taxon>
        <taxon>Rhabditida</taxon>
        <taxon>Tylenchina</taxon>
        <taxon>Panagrolaimomorpha</taxon>
        <taxon>Strongyloidoidea</taxon>
        <taxon>Steinernematidae</taxon>
        <taxon>Steinernema</taxon>
    </lineage>
</organism>
<evidence type="ECO:0000259" key="4">
    <source>
        <dbReference type="Pfam" id="PF02902"/>
    </source>
</evidence>
<dbReference type="Pfam" id="PF02902">
    <property type="entry name" value="Peptidase_C48"/>
    <property type="match status" value="1"/>
</dbReference>
<accession>A0AA39HQL1</accession>
<name>A0AA39HQL1_9BILA</name>
<dbReference type="GO" id="GO:0008234">
    <property type="term" value="F:cysteine-type peptidase activity"/>
    <property type="evidence" value="ECO:0007669"/>
    <property type="project" value="InterPro"/>
</dbReference>
<dbReference type="InterPro" id="IPR038765">
    <property type="entry name" value="Papain-like_cys_pep_sf"/>
</dbReference>
<evidence type="ECO:0000313" key="6">
    <source>
        <dbReference type="Proteomes" id="UP001175271"/>
    </source>
</evidence>
<evidence type="ECO:0000256" key="1">
    <source>
        <dbReference type="ARBA" id="ARBA00005234"/>
    </source>
</evidence>
<dbReference type="InterPro" id="IPR003653">
    <property type="entry name" value="Peptidase_C48_C"/>
</dbReference>
<proteinExistence type="inferred from homology"/>
<dbReference type="SUPFAM" id="SSF54001">
    <property type="entry name" value="Cysteine proteinases"/>
    <property type="match status" value="1"/>
</dbReference>
<evidence type="ECO:0000256" key="2">
    <source>
        <dbReference type="ARBA" id="ARBA00022670"/>
    </source>
</evidence>
<evidence type="ECO:0000313" key="5">
    <source>
        <dbReference type="EMBL" id="KAK0410243.1"/>
    </source>
</evidence>
<keyword evidence="2" id="KW-0645">Protease</keyword>
<dbReference type="EMBL" id="JAUCMV010000003">
    <property type="protein sequence ID" value="KAK0410243.1"/>
    <property type="molecule type" value="Genomic_DNA"/>
</dbReference>
<evidence type="ECO:0000256" key="3">
    <source>
        <dbReference type="ARBA" id="ARBA00022801"/>
    </source>
</evidence>
<keyword evidence="3" id="KW-0378">Hydrolase</keyword>
<keyword evidence="6" id="KW-1185">Reference proteome</keyword>
<dbReference type="AlphaFoldDB" id="A0AA39HQL1"/>
<comment type="similarity">
    <text evidence="1">Belongs to the peptidase C48 family.</text>
</comment>